<gene>
    <name evidence="1" type="ORF">RFV38_11800</name>
</gene>
<proteinExistence type="predicted"/>
<evidence type="ECO:0000313" key="1">
    <source>
        <dbReference type="EMBL" id="MDX8337166.1"/>
    </source>
</evidence>
<dbReference type="EMBL" id="JAVIKH010000022">
    <property type="protein sequence ID" value="MDX8337166.1"/>
    <property type="molecule type" value="Genomic_DNA"/>
</dbReference>
<protein>
    <submittedName>
        <fullName evidence="1">Uncharacterized protein</fullName>
    </submittedName>
</protein>
<accession>A0ABU4WCA5</accession>
<evidence type="ECO:0000313" key="2">
    <source>
        <dbReference type="Proteomes" id="UP001279681"/>
    </source>
</evidence>
<reference evidence="2" key="1">
    <citation type="submission" date="2023-07" db="EMBL/GenBank/DDBJ databases">
        <authorList>
            <person name="Colorado M.A."/>
            <person name="Villamil L.M."/>
            <person name="Melo J.F."/>
            <person name="Rodriguez J.A."/>
            <person name="Ruiz R.Y."/>
        </authorList>
    </citation>
    <scope>NUCLEOTIDE SEQUENCE [LARGE SCALE GENOMIC DNA]</scope>
    <source>
        <strain evidence="2">C33</strain>
    </source>
</reference>
<dbReference type="Proteomes" id="UP001279681">
    <property type="component" value="Unassembled WGS sequence"/>
</dbReference>
<comment type="caution">
    <text evidence="1">The sequence shown here is derived from an EMBL/GenBank/DDBJ whole genome shotgun (WGS) entry which is preliminary data.</text>
</comment>
<keyword evidence="2" id="KW-1185">Reference proteome</keyword>
<dbReference type="RefSeq" id="WP_320314520.1">
    <property type="nucleotide sequence ID" value="NZ_JAVIKH010000022.1"/>
</dbReference>
<organism evidence="1 2">
    <name type="scientific">Candidatus Cetobacterium colombiensis</name>
    <dbReference type="NCBI Taxonomy" id="3073100"/>
    <lineage>
        <taxon>Bacteria</taxon>
        <taxon>Fusobacteriati</taxon>
        <taxon>Fusobacteriota</taxon>
        <taxon>Fusobacteriia</taxon>
        <taxon>Fusobacteriales</taxon>
        <taxon>Fusobacteriaceae</taxon>
        <taxon>Cetobacterium</taxon>
    </lineage>
</organism>
<sequence length="274" mass="32458">MNENESSKELLKKVKENKFNLTAPLLKEVLKRKDIKQLMEKELEALLGRTEATIKKNSSYLFNLIMLLNEFKSRVVYKKIPEISNYSQSFLEKVFGDFIVYLEPIFLEGVLKNEKIYYEKSIQNQNQLTLYMIKALTIQFSKYGKKELEEYLIDIAIKKIEPKDELYTVLKLITLVENGYSKAETNLNAKRRNIKNPEVFDYLENYHQEKMKGPKKKKTKKKPPEIKVGILEIYSKIGKTNGDKNYTKKLIDEMSLKLEEEMSKYEFEVEKWIF</sequence>
<name>A0ABU4WCA5_9FUSO</name>